<dbReference type="Pfam" id="PF13193">
    <property type="entry name" value="AMP-binding_C"/>
    <property type="match status" value="1"/>
</dbReference>
<feature type="compositionally biased region" description="Low complexity" evidence="1">
    <location>
        <begin position="91"/>
        <end position="102"/>
    </location>
</feature>
<evidence type="ECO:0000259" key="2">
    <source>
        <dbReference type="Pfam" id="PF00501"/>
    </source>
</evidence>
<dbReference type="InterPro" id="IPR050237">
    <property type="entry name" value="ATP-dep_AMP-bd_enzyme"/>
</dbReference>
<dbReference type="InterPro" id="IPR025110">
    <property type="entry name" value="AMP-bd_C"/>
</dbReference>
<dbReference type="PANTHER" id="PTHR43767:SF1">
    <property type="entry name" value="NONRIBOSOMAL PEPTIDE SYNTHASE PES1 (EUROFUNG)-RELATED"/>
    <property type="match status" value="1"/>
</dbReference>
<comment type="caution">
    <text evidence="4">The sequence shown here is derived from an EMBL/GenBank/DDBJ whole genome shotgun (WGS) entry which is preliminary data.</text>
</comment>
<evidence type="ECO:0000256" key="1">
    <source>
        <dbReference type="SAM" id="MobiDB-lite"/>
    </source>
</evidence>
<dbReference type="InterPro" id="IPR000873">
    <property type="entry name" value="AMP-dep_synth/lig_dom"/>
</dbReference>
<dbReference type="Proteomes" id="UP000791080">
    <property type="component" value="Unassembled WGS sequence"/>
</dbReference>
<evidence type="ECO:0000313" key="5">
    <source>
        <dbReference type="Proteomes" id="UP000791080"/>
    </source>
</evidence>
<accession>A0ABT1JEN9</accession>
<dbReference type="InterPro" id="IPR036736">
    <property type="entry name" value="ACP-like_sf"/>
</dbReference>
<dbReference type="InterPro" id="IPR045851">
    <property type="entry name" value="AMP-bd_C_sf"/>
</dbReference>
<dbReference type="SUPFAM" id="SSF47336">
    <property type="entry name" value="ACP-like"/>
    <property type="match status" value="1"/>
</dbReference>
<evidence type="ECO:0000313" key="4">
    <source>
        <dbReference type="EMBL" id="MCP2330968.1"/>
    </source>
</evidence>
<evidence type="ECO:0000259" key="3">
    <source>
        <dbReference type="Pfam" id="PF13193"/>
    </source>
</evidence>
<dbReference type="Gene3D" id="1.10.1200.10">
    <property type="entry name" value="ACP-like"/>
    <property type="match status" value="1"/>
</dbReference>
<reference evidence="4 5" key="2">
    <citation type="submission" date="2022-06" db="EMBL/GenBank/DDBJ databases">
        <title>Genomic Encyclopedia of Type Strains, Phase I: the one thousand microbial genomes (KMG-I) project.</title>
        <authorList>
            <person name="Kyrpides N."/>
        </authorList>
    </citation>
    <scope>NUCLEOTIDE SEQUENCE [LARGE SCALE GENOMIC DNA]</scope>
    <source>
        <strain evidence="4 5">DSM 43889</strain>
    </source>
</reference>
<keyword evidence="4" id="KW-0436">Ligase</keyword>
<keyword evidence="5" id="KW-1185">Reference proteome</keyword>
<dbReference type="Gene3D" id="3.30.300.30">
    <property type="match status" value="1"/>
</dbReference>
<protein>
    <submittedName>
        <fullName evidence="4">2,3-dihydroxybenzoate-AMP ligase</fullName>
    </submittedName>
</protein>
<organism evidence="4 5">
    <name type="scientific">Actinoalloteichus caeruleus DSM 43889</name>
    <dbReference type="NCBI Taxonomy" id="1120930"/>
    <lineage>
        <taxon>Bacteria</taxon>
        <taxon>Bacillati</taxon>
        <taxon>Actinomycetota</taxon>
        <taxon>Actinomycetes</taxon>
        <taxon>Pseudonocardiales</taxon>
        <taxon>Pseudonocardiaceae</taxon>
        <taxon>Actinoalloteichus</taxon>
        <taxon>Actinoalloteichus cyanogriseus</taxon>
    </lineage>
</organism>
<reference evidence="4 5" key="1">
    <citation type="submission" date="2013-07" db="EMBL/GenBank/DDBJ databases">
        <authorList>
            <consortium name="DOE Joint Genome Institute"/>
            <person name="Reeve W."/>
            <person name="Huntemann M."/>
            <person name="Han J."/>
            <person name="Chen A."/>
            <person name="Kyrpides N."/>
            <person name="Mavromatis K."/>
            <person name="Markowitz V."/>
            <person name="Palaniappan K."/>
            <person name="Ivanova N."/>
            <person name="Schaumberg A."/>
            <person name="Pati A."/>
            <person name="Liolios K."/>
            <person name="Nordberg H.P."/>
            <person name="Cantor M.N."/>
            <person name="Hua S.X."/>
            <person name="Woyke T."/>
        </authorList>
    </citation>
    <scope>NUCLEOTIDE SEQUENCE [LARGE SCALE GENOMIC DNA]</scope>
    <source>
        <strain evidence="4 5">DSM 43889</strain>
    </source>
</reference>
<dbReference type="EMBL" id="AUBJ02000001">
    <property type="protein sequence ID" value="MCP2330968.1"/>
    <property type="molecule type" value="Genomic_DNA"/>
</dbReference>
<feature type="region of interest" description="Disordered" evidence="1">
    <location>
        <begin position="74"/>
        <end position="108"/>
    </location>
</feature>
<dbReference type="GO" id="GO:0016874">
    <property type="term" value="F:ligase activity"/>
    <property type="evidence" value="ECO:0007669"/>
    <property type="project" value="UniProtKB-KW"/>
</dbReference>
<proteinExistence type="predicted"/>
<feature type="domain" description="AMP-binding enzyme C-terminal" evidence="3">
    <location>
        <begin position="561"/>
        <end position="636"/>
    </location>
</feature>
<gene>
    <name evidence="4" type="ORF">G443_001238</name>
</gene>
<sequence length="650" mass="68964">MEELRRILTELGVEEQEIAPDLRLRAHLALDSTETVELEARLGRDYGIVVDLWDAHDYTLGELSARIEAAGATPAAGDEHAAPAVNGGGAPATDTAAPGGDASRTGEDGLVRISPARAAEYRSAGYWIPRRVDQIVLDDAPAEADQVALVAGERRLTRGELRSAVSATAARLTALGVRAGDMVVVQLPNEPELVVLALALSRIGATPIMTPIALRHYELDHVVRTARPVAIAVPRRHARFDHLAMAQRLREEHACLGTVLLSGEPDPSCVDLAALCAPAEDGAGGPAVQDTAEPAPDLDRAALCLLSSGTTGPPKVIPRLQEAYGYQLRHTPALAGVGPESVYLAVMPATHGFVLGCPGVLGTLAAGGRVVLGASTEPEQAFALVERERVTHTTLVPALVERWVDAGRATTHDLSSLRVLQVGGARPRRGQVEEVPAVLGCQVQQCYGMSEGLLCYTALDDTDEVVFDTQGRPASPADEIRVVDDAGDPVPPGELGALLTRGPYTVAGYYGDEESNASTFTADGFYRTGDLVRVHPSGSLIVEGRNRDVINRGGEKISAVELELMAAEHPSIAAAAAVAGPHPRYGEEVCLFVVADGTPPTLVDVRRYLVHRGLARYKLPERLEFVDALPYLGIGKVDKKRLRALAAEDR</sequence>
<dbReference type="Gene3D" id="3.40.50.12780">
    <property type="entry name" value="N-terminal domain of ligase-like"/>
    <property type="match status" value="1"/>
</dbReference>
<dbReference type="PANTHER" id="PTHR43767">
    <property type="entry name" value="LONG-CHAIN-FATTY-ACID--COA LIGASE"/>
    <property type="match status" value="1"/>
</dbReference>
<dbReference type="Pfam" id="PF00501">
    <property type="entry name" value="AMP-binding"/>
    <property type="match status" value="1"/>
</dbReference>
<name>A0ABT1JEN9_ACTCY</name>
<dbReference type="SUPFAM" id="SSF56801">
    <property type="entry name" value="Acetyl-CoA synthetase-like"/>
    <property type="match status" value="1"/>
</dbReference>
<dbReference type="InterPro" id="IPR042099">
    <property type="entry name" value="ANL_N_sf"/>
</dbReference>
<dbReference type="RefSeq" id="WP_026420393.1">
    <property type="nucleotide sequence ID" value="NZ_AUBJ02000001.1"/>
</dbReference>
<feature type="domain" description="AMP-dependent synthetase/ligase" evidence="2">
    <location>
        <begin position="142"/>
        <end position="510"/>
    </location>
</feature>